<dbReference type="Pfam" id="PF05189">
    <property type="entry name" value="RTC_insert"/>
    <property type="match status" value="1"/>
</dbReference>
<feature type="domain" description="RNA 3'-terminal phosphate cyclase" evidence="9">
    <location>
        <begin position="231"/>
        <end position="561"/>
    </location>
</feature>
<name>A0AAW1C326_CROAD</name>
<accession>A0AAW1C326</accession>
<evidence type="ECO:0000313" key="11">
    <source>
        <dbReference type="EMBL" id="KAK9408162.1"/>
    </source>
</evidence>
<comment type="function">
    <text evidence="5">As part of the small subunit (SSU) processome, it plays a role in 40S-ribosomal-subunit biogenesis in the early pre-rRNA processing steps at sites A0, A1 and A2 that are required for proper maturation of the 18S RNA. Activates BMS1 by promoting GDP/GTP exchange. Does not have cyclase activity.</text>
</comment>
<dbReference type="CDD" id="cd00875">
    <property type="entry name" value="RNA_Cyclase_Class_I"/>
    <property type="match status" value="1"/>
</dbReference>
<dbReference type="Pfam" id="PF01137">
    <property type="entry name" value="RTC"/>
    <property type="match status" value="1"/>
</dbReference>
<dbReference type="EMBL" id="JAOTOJ010000002">
    <property type="protein sequence ID" value="KAK9408162.1"/>
    <property type="molecule type" value="Genomic_DNA"/>
</dbReference>
<evidence type="ECO:0000256" key="6">
    <source>
        <dbReference type="ARBA" id="ARBA00065529"/>
    </source>
</evidence>
<comment type="subcellular location">
    <subcellularLocation>
        <location evidence="1">Nucleus</location>
        <location evidence="1">Nucleolus</location>
    </subcellularLocation>
</comment>
<feature type="compositionally biased region" description="Basic and acidic residues" evidence="8">
    <location>
        <begin position="661"/>
        <end position="673"/>
    </location>
</feature>
<sequence length="708" mass="76725">MGGKQNRSVPPPSLDLQRRSLRPQHLLRRAPAVTASTRQVPAQLRKMGVSAAQSTRQPGMTPPPAASPASELQTGLAAGLRSLPTPPRPGKDAAGCHAIHAPFDGTSPGRKLGQPTRRPSLSVLSSHSPVAPPPPSAKPIACAPERRFRRSRPFSFDPADVFAFPSSCSKPRGRALGTAGQPWRRWDHNNGRALAVPPSLAGFRTGRLSSAGGSGARAINMASQAPSFSYVGSNFLRQRLVLSTLSGRPVKIRKIRAKDDNPGLRDFEANFLRLIDKITNGSRIEINQTGTTLYYQPGLLHGGSLEHDCSPNRSIGYYLESLLCLAPFMKHALRIVLRGITNDQIDPSVDVLKATALPLLKRFGIDGEELELKIVRRGMPPKGGGEVVFACPVKKVLKPIQYIDPGKIKRIRGMAYSVRVSPQIANRMVDSARSILNKFLPDIYIHTDHMKGTSSGKSPGFGLFLVAETTNGTFLSAELASNPQGQGAAVLPEDLGVNCAKLLLEEIHRGGCVDSINQSLILLLMTLGQQDVSKVLLGPLSPYTIEFLRHLRSYFQVMFKIETKSFEDERKGDLSTSLSSDLDQTPASSPLGAEATSETGHLALLPGEEPVGPLRFLATVARAPKKAGRRARAAAASRSAWTSVRKRWLFFFPLPPEDQEQERRTRRAGERKRPSPQPPLKAELCSCGRRARSRNSSSSSLPPPGGQS</sequence>
<evidence type="ECO:0000256" key="1">
    <source>
        <dbReference type="ARBA" id="ARBA00004604"/>
    </source>
</evidence>
<dbReference type="InterPro" id="IPR013791">
    <property type="entry name" value="RNA3'-term_phos_cycl_insert"/>
</dbReference>
<dbReference type="InterPro" id="IPR013792">
    <property type="entry name" value="RNA3'P_cycl/enolpyr_Trfase_a/b"/>
</dbReference>
<dbReference type="GO" id="GO:0000479">
    <property type="term" value="P:endonucleolytic cleavage of tricistronic rRNA transcript (SSU-rRNA, 5.8S rRNA, LSU-rRNA)"/>
    <property type="evidence" value="ECO:0007669"/>
    <property type="project" value="TreeGrafter"/>
</dbReference>
<keyword evidence="4" id="KW-0539">Nucleus</keyword>
<feature type="compositionally biased region" description="Low complexity" evidence="8">
    <location>
        <begin position="119"/>
        <end position="129"/>
    </location>
</feature>
<dbReference type="PANTHER" id="PTHR11096:SF1">
    <property type="entry name" value="RNA 3'-TERMINAL PHOSPHATE CYCLASE-LIKE PROTEIN"/>
    <property type="match status" value="1"/>
</dbReference>
<dbReference type="FunFam" id="3.30.360.20:FF:000001">
    <property type="entry name" value="RNA terminal phosphate cyclase-like 1"/>
    <property type="match status" value="1"/>
</dbReference>
<evidence type="ECO:0000313" key="12">
    <source>
        <dbReference type="Proteomes" id="UP001474421"/>
    </source>
</evidence>
<dbReference type="GO" id="GO:0042274">
    <property type="term" value="P:ribosomal small subunit biogenesis"/>
    <property type="evidence" value="ECO:0007669"/>
    <property type="project" value="UniProtKB-ARBA"/>
</dbReference>
<feature type="region of interest" description="Disordered" evidence="8">
    <location>
        <begin position="570"/>
        <end position="595"/>
    </location>
</feature>
<dbReference type="GO" id="GO:0005730">
    <property type="term" value="C:nucleolus"/>
    <property type="evidence" value="ECO:0007669"/>
    <property type="project" value="UniProtKB-SubCell"/>
</dbReference>
<dbReference type="PROSITE" id="PS01287">
    <property type="entry name" value="RTC"/>
    <property type="match status" value="1"/>
</dbReference>
<protein>
    <recommendedName>
        <fullName evidence="7">RNA 3'-terminal phosphate cyclase-like protein</fullName>
    </recommendedName>
</protein>
<evidence type="ECO:0000259" key="9">
    <source>
        <dbReference type="Pfam" id="PF01137"/>
    </source>
</evidence>
<keyword evidence="3" id="KW-0690">Ribosome biogenesis</keyword>
<evidence type="ECO:0000256" key="3">
    <source>
        <dbReference type="ARBA" id="ARBA00022517"/>
    </source>
</evidence>
<evidence type="ECO:0000256" key="2">
    <source>
        <dbReference type="ARBA" id="ARBA00007089"/>
    </source>
</evidence>
<dbReference type="NCBIfam" id="TIGR03400">
    <property type="entry name" value="18S_RNA_Rcl1p"/>
    <property type="match status" value="1"/>
</dbReference>
<feature type="compositionally biased region" description="Basic residues" evidence="8">
    <location>
        <begin position="19"/>
        <end position="28"/>
    </location>
</feature>
<dbReference type="Gene3D" id="3.65.10.20">
    <property type="entry name" value="RNA 3'-terminal phosphate cyclase domain"/>
    <property type="match status" value="1"/>
</dbReference>
<keyword evidence="12" id="KW-1185">Reference proteome</keyword>
<evidence type="ECO:0000256" key="8">
    <source>
        <dbReference type="SAM" id="MobiDB-lite"/>
    </source>
</evidence>
<dbReference type="InterPro" id="IPR036553">
    <property type="entry name" value="RPTC_insert"/>
</dbReference>
<dbReference type="AlphaFoldDB" id="A0AAW1C326"/>
<feature type="region of interest" description="Disordered" evidence="8">
    <location>
        <begin position="656"/>
        <end position="708"/>
    </location>
</feature>
<proteinExistence type="inferred from homology"/>
<comment type="similarity">
    <text evidence="2">Belongs to the RNA 3'-terminal cyclase family. Type 2 subfamily.</text>
</comment>
<dbReference type="Proteomes" id="UP001474421">
    <property type="component" value="Unassembled WGS sequence"/>
</dbReference>
<organism evidence="11 12">
    <name type="scientific">Crotalus adamanteus</name>
    <name type="common">Eastern diamondback rattlesnake</name>
    <dbReference type="NCBI Taxonomy" id="8729"/>
    <lineage>
        <taxon>Eukaryota</taxon>
        <taxon>Metazoa</taxon>
        <taxon>Chordata</taxon>
        <taxon>Craniata</taxon>
        <taxon>Vertebrata</taxon>
        <taxon>Euteleostomi</taxon>
        <taxon>Lepidosauria</taxon>
        <taxon>Squamata</taxon>
        <taxon>Bifurcata</taxon>
        <taxon>Unidentata</taxon>
        <taxon>Episquamata</taxon>
        <taxon>Toxicofera</taxon>
        <taxon>Serpentes</taxon>
        <taxon>Colubroidea</taxon>
        <taxon>Viperidae</taxon>
        <taxon>Crotalinae</taxon>
        <taxon>Crotalus</taxon>
    </lineage>
</organism>
<reference evidence="11 12" key="1">
    <citation type="journal article" date="2024" name="Proc. Natl. Acad. Sci. U.S.A.">
        <title>The genetic regulatory architecture and epigenomic basis for age-related changes in rattlesnake venom.</title>
        <authorList>
            <person name="Hogan M.P."/>
            <person name="Holding M.L."/>
            <person name="Nystrom G.S."/>
            <person name="Colston T.J."/>
            <person name="Bartlett D.A."/>
            <person name="Mason A.J."/>
            <person name="Ellsworth S.A."/>
            <person name="Rautsaw R.M."/>
            <person name="Lawrence K.C."/>
            <person name="Strickland J.L."/>
            <person name="He B."/>
            <person name="Fraser P."/>
            <person name="Margres M.J."/>
            <person name="Gilbert D.M."/>
            <person name="Gibbs H.L."/>
            <person name="Parkinson C.L."/>
            <person name="Rokyta D.R."/>
        </authorList>
    </citation>
    <scope>NUCLEOTIDE SEQUENCE [LARGE SCALE GENOMIC DNA]</scope>
    <source>
        <strain evidence="11">DRR0105</strain>
    </source>
</reference>
<evidence type="ECO:0000256" key="5">
    <source>
        <dbReference type="ARBA" id="ARBA00056741"/>
    </source>
</evidence>
<evidence type="ECO:0000259" key="10">
    <source>
        <dbReference type="Pfam" id="PF05189"/>
    </source>
</evidence>
<dbReference type="InterPro" id="IPR023797">
    <property type="entry name" value="RNA3'_phos_cyclase_dom"/>
</dbReference>
<dbReference type="InterPro" id="IPR000228">
    <property type="entry name" value="RNA3'_term_phos_cyc"/>
</dbReference>
<gene>
    <name evidence="11" type="ORF">NXF25_006936</name>
</gene>
<dbReference type="GO" id="GO:0004521">
    <property type="term" value="F:RNA endonuclease activity"/>
    <property type="evidence" value="ECO:0007669"/>
    <property type="project" value="TreeGrafter"/>
</dbReference>
<dbReference type="InterPro" id="IPR020719">
    <property type="entry name" value="RNA3'_term_phos_cycl-like_CS"/>
</dbReference>
<comment type="caution">
    <text evidence="11">The sequence shown here is derived from an EMBL/GenBank/DDBJ whole genome shotgun (WGS) entry which is preliminary data.</text>
</comment>
<feature type="compositionally biased region" description="Low complexity" evidence="8">
    <location>
        <begin position="574"/>
        <end position="583"/>
    </location>
</feature>
<dbReference type="SUPFAM" id="SSF55205">
    <property type="entry name" value="EPT/RTPC-like"/>
    <property type="match status" value="1"/>
</dbReference>
<evidence type="ECO:0000256" key="7">
    <source>
        <dbReference type="ARBA" id="ARBA00069298"/>
    </source>
</evidence>
<evidence type="ECO:0000256" key="4">
    <source>
        <dbReference type="ARBA" id="ARBA00023242"/>
    </source>
</evidence>
<feature type="region of interest" description="Disordered" evidence="8">
    <location>
        <begin position="1"/>
        <end position="141"/>
    </location>
</feature>
<dbReference type="InterPro" id="IPR016443">
    <property type="entry name" value="RNA3'_term_phos_cyc_type_2"/>
</dbReference>
<feature type="domain" description="RNA 3'-terminal phosphate cyclase insert" evidence="10">
    <location>
        <begin position="404"/>
        <end position="507"/>
    </location>
</feature>
<dbReference type="PANTHER" id="PTHR11096">
    <property type="entry name" value="RNA 3' TERMINAL PHOSPHATE CYCLASE"/>
    <property type="match status" value="1"/>
</dbReference>
<comment type="subunit">
    <text evidence="6">Part of the small subunit (SSU) processome, composed of more than 70 proteins and the RNA chaperone small nucleolar RNA (snoRNA) U3. Interacts with BMS1.</text>
</comment>
<dbReference type="FunFam" id="3.65.10.20:FF:000001">
    <property type="entry name" value="RNA terminal phosphate cyclase-like 1"/>
    <property type="match status" value="1"/>
</dbReference>
<dbReference type="Gene3D" id="3.30.360.20">
    <property type="entry name" value="RNA 3'-terminal phosphate cyclase, insert domain"/>
    <property type="match status" value="1"/>
</dbReference>
<dbReference type="InterPro" id="IPR037136">
    <property type="entry name" value="RNA3'_phos_cyclase_dom_sf"/>
</dbReference>